<accession>A0A1N7IWF6</accession>
<evidence type="ECO:0000256" key="2">
    <source>
        <dbReference type="ARBA" id="ARBA00022618"/>
    </source>
</evidence>
<dbReference type="STRING" id="80876.SAMN05421779_101679"/>
<evidence type="ECO:0000313" key="7">
    <source>
        <dbReference type="Proteomes" id="UP000185678"/>
    </source>
</evidence>
<dbReference type="InterPro" id="IPR036388">
    <property type="entry name" value="WH-like_DNA-bd_sf"/>
</dbReference>
<dbReference type="PANTHER" id="PTHR34298">
    <property type="entry name" value="SEGREGATION AND CONDENSATION PROTEIN B"/>
    <property type="match status" value="1"/>
</dbReference>
<dbReference type="Pfam" id="PF04079">
    <property type="entry name" value="SMC_ScpB"/>
    <property type="match status" value="1"/>
</dbReference>
<feature type="compositionally biased region" description="Acidic residues" evidence="5">
    <location>
        <begin position="211"/>
        <end position="220"/>
    </location>
</feature>
<dbReference type="Gene3D" id="1.10.10.10">
    <property type="entry name" value="Winged helix-like DNA-binding domain superfamily/Winged helix DNA-binding domain"/>
    <property type="match status" value="2"/>
</dbReference>
<evidence type="ECO:0000256" key="4">
    <source>
        <dbReference type="ARBA" id="ARBA00023306"/>
    </source>
</evidence>
<dbReference type="PANTHER" id="PTHR34298:SF2">
    <property type="entry name" value="SEGREGATION AND CONDENSATION PROTEIN B"/>
    <property type="match status" value="1"/>
</dbReference>
<evidence type="ECO:0000256" key="5">
    <source>
        <dbReference type="SAM" id="MobiDB-lite"/>
    </source>
</evidence>
<dbReference type="InterPro" id="IPR005234">
    <property type="entry name" value="ScpB_csome_segregation"/>
</dbReference>
<keyword evidence="7" id="KW-1185">Reference proteome</keyword>
<dbReference type="EMBL" id="FTOA01000001">
    <property type="protein sequence ID" value="SIS41336.1"/>
    <property type="molecule type" value="Genomic_DNA"/>
</dbReference>
<feature type="region of interest" description="Disordered" evidence="5">
    <location>
        <begin position="1"/>
        <end position="20"/>
    </location>
</feature>
<proteinExistence type="predicted"/>
<name>A0A1N7IWF6_9PROT</name>
<keyword evidence="2" id="KW-0132">Cell division</keyword>
<evidence type="ECO:0000313" key="6">
    <source>
        <dbReference type="EMBL" id="SIS41336.1"/>
    </source>
</evidence>
<dbReference type="RefSeq" id="WP_407656298.1">
    <property type="nucleotide sequence ID" value="NZ_FTOA01000001.1"/>
</dbReference>
<evidence type="ECO:0000256" key="3">
    <source>
        <dbReference type="ARBA" id="ARBA00022829"/>
    </source>
</evidence>
<dbReference type="AlphaFoldDB" id="A0A1N7IWF6"/>
<organism evidence="6 7">
    <name type="scientific">Insolitispirillum peregrinum</name>
    <dbReference type="NCBI Taxonomy" id="80876"/>
    <lineage>
        <taxon>Bacteria</taxon>
        <taxon>Pseudomonadati</taxon>
        <taxon>Pseudomonadota</taxon>
        <taxon>Alphaproteobacteria</taxon>
        <taxon>Rhodospirillales</taxon>
        <taxon>Novispirillaceae</taxon>
        <taxon>Insolitispirillum</taxon>
    </lineage>
</organism>
<dbReference type="SUPFAM" id="SSF46785">
    <property type="entry name" value="Winged helix' DNA-binding domain"/>
    <property type="match status" value="2"/>
</dbReference>
<sequence length="232" mass="25888">MTDSPSIRRKKTQPKPEDFDHGRFHAIRQLEAILFASAQPLSERLLAQRLSVGYDIGSLLEELADHYRGRGVELRQADGQWSFRTAADLAEILTIEQTENRRLSRAALETLAIIAYHQPVTRGEIEDIRGVALSKGTLDILLEAGWIRPRGRRNTPGRPLTWGTSNGFLDHFGLDSLRDLPGLEDLKAAGLLDNRPAIAAYGARAHDTESLLDTDDDFADNESPQLDILEQK</sequence>
<feature type="region of interest" description="Disordered" evidence="5">
    <location>
        <begin position="211"/>
        <end position="232"/>
    </location>
</feature>
<dbReference type="Proteomes" id="UP000185678">
    <property type="component" value="Unassembled WGS sequence"/>
</dbReference>
<gene>
    <name evidence="6" type="ORF">SAMN05421779_101679</name>
</gene>
<dbReference type="NCBIfam" id="TIGR00281">
    <property type="entry name" value="SMC-Scp complex subunit ScpB"/>
    <property type="match status" value="1"/>
</dbReference>
<keyword evidence="1" id="KW-0963">Cytoplasm</keyword>
<evidence type="ECO:0000256" key="1">
    <source>
        <dbReference type="ARBA" id="ARBA00022490"/>
    </source>
</evidence>
<protein>
    <submittedName>
        <fullName evidence="6">Condensin subunit ScpB</fullName>
    </submittedName>
</protein>
<keyword evidence="3" id="KW-0159">Chromosome partition</keyword>
<dbReference type="GO" id="GO:0051301">
    <property type="term" value="P:cell division"/>
    <property type="evidence" value="ECO:0007669"/>
    <property type="project" value="UniProtKB-KW"/>
</dbReference>
<keyword evidence="4" id="KW-0131">Cell cycle</keyword>
<reference evidence="6 7" key="1">
    <citation type="submission" date="2017-01" db="EMBL/GenBank/DDBJ databases">
        <authorList>
            <person name="Mah S.A."/>
            <person name="Swanson W.J."/>
            <person name="Moy G.W."/>
            <person name="Vacquier V.D."/>
        </authorList>
    </citation>
    <scope>NUCLEOTIDE SEQUENCE [LARGE SCALE GENOMIC DNA]</scope>
    <source>
        <strain evidence="6 7">DSM 11589</strain>
    </source>
</reference>
<dbReference type="GO" id="GO:0051304">
    <property type="term" value="P:chromosome separation"/>
    <property type="evidence" value="ECO:0007669"/>
    <property type="project" value="InterPro"/>
</dbReference>
<dbReference type="InterPro" id="IPR036390">
    <property type="entry name" value="WH_DNA-bd_sf"/>
</dbReference>